<evidence type="ECO:0000313" key="14">
    <source>
        <dbReference type="Proteomes" id="UP000199478"/>
    </source>
</evidence>
<gene>
    <name evidence="13" type="ORF">SAMN04488005_1837</name>
</gene>
<dbReference type="SUPFAM" id="SSF48452">
    <property type="entry name" value="TPR-like"/>
    <property type="match status" value="1"/>
</dbReference>
<feature type="transmembrane region" description="Helical" evidence="11">
    <location>
        <begin position="510"/>
        <end position="530"/>
    </location>
</feature>
<evidence type="ECO:0000256" key="4">
    <source>
        <dbReference type="ARBA" id="ARBA00022475"/>
    </source>
</evidence>
<keyword evidence="7 11" id="KW-1133">Transmembrane helix</keyword>
<feature type="transmembrane region" description="Helical" evidence="11">
    <location>
        <begin position="449"/>
        <end position="469"/>
    </location>
</feature>
<feature type="transmembrane region" description="Helical" evidence="11">
    <location>
        <begin position="570"/>
        <end position="592"/>
    </location>
</feature>
<dbReference type="Pfam" id="PF13432">
    <property type="entry name" value="TPR_16"/>
    <property type="match status" value="1"/>
</dbReference>
<dbReference type="STRING" id="390270.SAMN04488005_1837"/>
<evidence type="ECO:0000259" key="12">
    <source>
        <dbReference type="Pfam" id="PF01061"/>
    </source>
</evidence>
<dbReference type="AlphaFoldDB" id="A0A1I6GLG9"/>
<dbReference type="GO" id="GO:0015774">
    <property type="term" value="P:polysaccharide transport"/>
    <property type="evidence" value="ECO:0007669"/>
    <property type="project" value="UniProtKB-KW"/>
</dbReference>
<dbReference type="Gene3D" id="1.25.40.10">
    <property type="entry name" value="Tetratricopeptide repeat domain"/>
    <property type="match status" value="1"/>
</dbReference>
<evidence type="ECO:0000256" key="10">
    <source>
        <dbReference type="SAM" id="Coils"/>
    </source>
</evidence>
<feature type="transmembrane region" description="Helical" evidence="11">
    <location>
        <begin position="481"/>
        <end position="503"/>
    </location>
</feature>
<evidence type="ECO:0000256" key="11">
    <source>
        <dbReference type="SAM" id="Phobius"/>
    </source>
</evidence>
<keyword evidence="5" id="KW-0762">Sugar transport</keyword>
<dbReference type="InterPro" id="IPR013525">
    <property type="entry name" value="ABC2_TM"/>
</dbReference>
<protein>
    <submittedName>
        <fullName evidence="13">ABC-type polysaccharide/polyol phosphate export permease</fullName>
    </submittedName>
</protein>
<dbReference type="GO" id="GO:0043190">
    <property type="term" value="C:ATP-binding cassette (ABC) transporter complex"/>
    <property type="evidence" value="ECO:0007669"/>
    <property type="project" value="InterPro"/>
</dbReference>
<dbReference type="OrthoDB" id="8479094at2"/>
<dbReference type="GO" id="GO:0015920">
    <property type="term" value="P:lipopolysaccharide transport"/>
    <property type="evidence" value="ECO:0007669"/>
    <property type="project" value="TreeGrafter"/>
</dbReference>
<evidence type="ECO:0000256" key="6">
    <source>
        <dbReference type="ARBA" id="ARBA00022692"/>
    </source>
</evidence>
<evidence type="ECO:0000256" key="5">
    <source>
        <dbReference type="ARBA" id="ARBA00022597"/>
    </source>
</evidence>
<evidence type="ECO:0000256" key="7">
    <source>
        <dbReference type="ARBA" id="ARBA00022989"/>
    </source>
</evidence>
<keyword evidence="9 11" id="KW-0472">Membrane</keyword>
<organism evidence="13 14">
    <name type="scientific">Yoonia tamlensis</name>
    <dbReference type="NCBI Taxonomy" id="390270"/>
    <lineage>
        <taxon>Bacteria</taxon>
        <taxon>Pseudomonadati</taxon>
        <taxon>Pseudomonadota</taxon>
        <taxon>Alphaproteobacteria</taxon>
        <taxon>Rhodobacterales</taxon>
        <taxon>Paracoccaceae</taxon>
        <taxon>Yoonia</taxon>
    </lineage>
</organism>
<dbReference type="InterPro" id="IPR011990">
    <property type="entry name" value="TPR-like_helical_dom_sf"/>
</dbReference>
<evidence type="ECO:0000256" key="1">
    <source>
        <dbReference type="ARBA" id="ARBA00004651"/>
    </source>
</evidence>
<dbReference type="PANTHER" id="PTHR30413">
    <property type="entry name" value="INNER MEMBRANE TRANSPORT PERMEASE"/>
    <property type="match status" value="1"/>
</dbReference>
<dbReference type="SMART" id="SM00028">
    <property type="entry name" value="TPR"/>
    <property type="match status" value="2"/>
</dbReference>
<keyword evidence="4" id="KW-1003">Cell membrane</keyword>
<keyword evidence="6 11" id="KW-0812">Transmembrane</keyword>
<keyword evidence="8" id="KW-0625">Polysaccharide transport</keyword>
<dbReference type="Pfam" id="PF14559">
    <property type="entry name" value="TPR_19"/>
    <property type="match status" value="1"/>
</dbReference>
<dbReference type="Pfam" id="PF13181">
    <property type="entry name" value="TPR_8"/>
    <property type="match status" value="1"/>
</dbReference>
<sequence>MADKGMEIARILSDSHKARTQEAKLRKAIAGAQATGDKQEIAGLWQALADHCADNRIFQRQAAHALSAIGDIAAARDYAQRSLDLDPNDYLARLLLGRLTLLGNDPRAAMAVLAPGFDHPDCSAELYHLTSRAALELDEADLAIEFAQKAWQRQPDRQAHAIHLLNLLGKNERYAEAEALVEILQEKADVAASALRSLSGHLMQAGDATSALRRINAALGRDSTNTDYKLHKAGILRRLQRFPEAENLLEQIVAQDPDHLRARRMLVALYAETNRHDAAIQTAAGLVAADPENTEYRKNLHALLTSQSNGVDRASTDEEPDVASLKTGISNRPARIPLSFGSAAQRKAQILAALVMRDIRTRYGRNRLSFVWALLEPLAHVAVLAVVFWITMRSDPPLGDNFLLFYFTGVQPFLLFSKIGGQGAAAVSGGRGILQLSAITPVDLILSKAAVELFITGCVVIAFGMGLFVMTGQGLPVRPGYLFPALGLSVCLGVGFAATNAMLREVSHAFALFNIALLRALYFTSGVFFLPSAMPENIRNTLLWNPLTHIGDMWRQAYYPLYDAPYTSPLYAGLFALGLLTFGICFAVLGTAKLRAIK</sequence>
<dbReference type="InterPro" id="IPR000412">
    <property type="entry name" value="ABC_2_transport"/>
</dbReference>
<dbReference type="InterPro" id="IPR019734">
    <property type="entry name" value="TPR_rpt"/>
</dbReference>
<accession>A0A1I6GLG9</accession>
<keyword evidence="3" id="KW-0813">Transport</keyword>
<evidence type="ECO:0000313" key="13">
    <source>
        <dbReference type="EMBL" id="SFR42907.1"/>
    </source>
</evidence>
<dbReference type="PANTHER" id="PTHR30413:SF10">
    <property type="entry name" value="CAPSULE POLYSACCHARIDE EXPORT INNER-MEMBRANE PROTEIN CTRC"/>
    <property type="match status" value="1"/>
</dbReference>
<dbReference type="GO" id="GO:0140359">
    <property type="term" value="F:ABC-type transporter activity"/>
    <property type="evidence" value="ECO:0007669"/>
    <property type="project" value="InterPro"/>
</dbReference>
<name>A0A1I6GLG9_9RHOB</name>
<dbReference type="EMBL" id="FOYP01000001">
    <property type="protein sequence ID" value="SFR42907.1"/>
    <property type="molecule type" value="Genomic_DNA"/>
</dbReference>
<dbReference type="RefSeq" id="WP_090199204.1">
    <property type="nucleotide sequence ID" value="NZ_FOYP01000001.1"/>
</dbReference>
<reference evidence="14" key="1">
    <citation type="submission" date="2016-10" db="EMBL/GenBank/DDBJ databases">
        <authorList>
            <person name="Varghese N."/>
            <person name="Submissions S."/>
        </authorList>
    </citation>
    <scope>NUCLEOTIDE SEQUENCE [LARGE SCALE GENOMIC DNA]</scope>
    <source>
        <strain evidence="14">DSM 26879</strain>
    </source>
</reference>
<evidence type="ECO:0000256" key="8">
    <source>
        <dbReference type="ARBA" id="ARBA00023047"/>
    </source>
</evidence>
<feature type="coiled-coil region" evidence="10">
    <location>
        <begin position="167"/>
        <end position="194"/>
    </location>
</feature>
<keyword evidence="10" id="KW-0175">Coiled coil</keyword>
<feature type="transmembrane region" description="Helical" evidence="11">
    <location>
        <begin position="403"/>
        <end position="428"/>
    </location>
</feature>
<feature type="transmembrane region" description="Helical" evidence="11">
    <location>
        <begin position="370"/>
        <end position="391"/>
    </location>
</feature>
<evidence type="ECO:0000256" key="3">
    <source>
        <dbReference type="ARBA" id="ARBA00022448"/>
    </source>
</evidence>
<evidence type="ECO:0000256" key="9">
    <source>
        <dbReference type="ARBA" id="ARBA00023136"/>
    </source>
</evidence>
<dbReference type="PRINTS" id="PR00164">
    <property type="entry name" value="ABC2TRNSPORT"/>
</dbReference>
<dbReference type="Proteomes" id="UP000199478">
    <property type="component" value="Unassembled WGS sequence"/>
</dbReference>
<proteinExistence type="inferred from homology"/>
<comment type="similarity">
    <text evidence="2">Belongs to the ABC-2 integral membrane protein family.</text>
</comment>
<dbReference type="Pfam" id="PF01061">
    <property type="entry name" value="ABC2_membrane"/>
    <property type="match status" value="1"/>
</dbReference>
<comment type="subcellular location">
    <subcellularLocation>
        <location evidence="1">Cell membrane</location>
        <topology evidence="1">Multi-pass membrane protein</topology>
    </subcellularLocation>
</comment>
<keyword evidence="14" id="KW-1185">Reference proteome</keyword>
<evidence type="ECO:0000256" key="2">
    <source>
        <dbReference type="ARBA" id="ARBA00007783"/>
    </source>
</evidence>
<feature type="domain" description="ABC-2 type transporter transmembrane" evidence="12">
    <location>
        <begin position="352"/>
        <end position="558"/>
    </location>
</feature>